<dbReference type="Proteomes" id="UP000701801">
    <property type="component" value="Unassembled WGS sequence"/>
</dbReference>
<name>A0A9N9LZS6_9HELO</name>
<dbReference type="EMBL" id="CAJVRM010000480">
    <property type="protein sequence ID" value="CAG8981427.1"/>
    <property type="molecule type" value="Genomic_DNA"/>
</dbReference>
<gene>
    <name evidence="1" type="ORF">HYALB_00012772</name>
</gene>
<evidence type="ECO:0000313" key="2">
    <source>
        <dbReference type="Proteomes" id="UP000701801"/>
    </source>
</evidence>
<accession>A0A9N9LZS6</accession>
<comment type="caution">
    <text evidence="1">The sequence shown here is derived from an EMBL/GenBank/DDBJ whole genome shotgun (WGS) entry which is preliminary data.</text>
</comment>
<proteinExistence type="predicted"/>
<sequence>MLWKAPGTPAWKTMSFHDQMSEILFCSAMWTKVSADEQLRRDVNMLNHARMQVPGALPGFEDVVRLFLGTSVTMGKKANGKTELVEVVDLSED</sequence>
<reference evidence="1" key="1">
    <citation type="submission" date="2021-07" db="EMBL/GenBank/DDBJ databases">
        <authorList>
            <person name="Durling M."/>
        </authorList>
    </citation>
    <scope>NUCLEOTIDE SEQUENCE</scope>
</reference>
<protein>
    <submittedName>
        <fullName evidence="1">Uncharacterized protein</fullName>
    </submittedName>
</protein>
<evidence type="ECO:0000313" key="1">
    <source>
        <dbReference type="EMBL" id="CAG8981427.1"/>
    </source>
</evidence>
<organism evidence="1 2">
    <name type="scientific">Hymenoscyphus albidus</name>
    <dbReference type="NCBI Taxonomy" id="595503"/>
    <lineage>
        <taxon>Eukaryota</taxon>
        <taxon>Fungi</taxon>
        <taxon>Dikarya</taxon>
        <taxon>Ascomycota</taxon>
        <taxon>Pezizomycotina</taxon>
        <taxon>Leotiomycetes</taxon>
        <taxon>Helotiales</taxon>
        <taxon>Helotiaceae</taxon>
        <taxon>Hymenoscyphus</taxon>
    </lineage>
</organism>
<dbReference type="AlphaFoldDB" id="A0A9N9LZS6"/>
<keyword evidence="2" id="KW-1185">Reference proteome</keyword>